<dbReference type="PROSITE" id="PS01330">
    <property type="entry name" value="PABS_1"/>
    <property type="match status" value="1"/>
</dbReference>
<feature type="binding site" evidence="4">
    <location>
        <begin position="154"/>
        <end position="157"/>
    </location>
    <ligand>
        <name>spermidine</name>
        <dbReference type="ChEBI" id="CHEBI:57834"/>
    </ligand>
</feature>
<comment type="function">
    <text evidence="4">Catalyzes the irreversible transfer of a propylamine group from the amino donor S-adenosylmethioninamine (decarboxy-AdoMet) to putrescine (1,4-diaminobutane) to yield spermidine.</text>
</comment>
<dbReference type="CDD" id="cd02440">
    <property type="entry name" value="AdoMet_MTases"/>
    <property type="match status" value="1"/>
</dbReference>
<feature type="binding site" evidence="4">
    <location>
        <begin position="136"/>
        <end position="137"/>
    </location>
    <ligand>
        <name>S-methyl-5'-thioadenosine</name>
        <dbReference type="ChEBI" id="CHEBI:17509"/>
    </ligand>
</feature>
<dbReference type="PANTHER" id="PTHR11558">
    <property type="entry name" value="SPERMIDINE/SPERMINE SYNTHASE"/>
    <property type="match status" value="1"/>
</dbReference>
<sequence>MQVWFSEDQTADLRISVRVRQVLHQERSPYQEIMVLDTVQFGRMLVLDDVIQTTEKDEFAYHEMMAHVPLFAHPHPRRVLVIGGGDGGVLREVLRHPTVEEAHMAEIDQRVVEVSRRHLPELNNFADARARVFFTDGIRHVEEHPDTYDVIIVDSTDPVGPAVALFGSDFHRAVFRALRPGGIFVQQSESPFFNRELIRQVQSSLRQVFPVAGLYWGVVPTYPGGFWTYSVGTRGTDPRRPREGAWEEARLQTRYYSPEIHRAAFALPPFVAELVEAEPAGAPAGGPPVPGGKGS</sequence>
<feature type="binding site" evidence="4">
    <location>
        <position position="31"/>
    </location>
    <ligand>
        <name>S-methyl-5'-thioadenosine</name>
        <dbReference type="ChEBI" id="CHEBI:17509"/>
    </ligand>
</feature>
<dbReference type="Gene3D" id="2.30.140.10">
    <property type="entry name" value="Spermidine synthase, tetramerisation domain"/>
    <property type="match status" value="1"/>
</dbReference>
<evidence type="ECO:0000259" key="8">
    <source>
        <dbReference type="PROSITE" id="PS51006"/>
    </source>
</evidence>
<organism evidence="9 10">
    <name type="scientific">Thermaerobacter subterraneus DSM 13965</name>
    <dbReference type="NCBI Taxonomy" id="867903"/>
    <lineage>
        <taxon>Bacteria</taxon>
        <taxon>Bacillati</taxon>
        <taxon>Bacillota</taxon>
        <taxon>Clostridia</taxon>
        <taxon>Eubacteriales</taxon>
        <taxon>Clostridiales Family XVII. Incertae Sedis</taxon>
        <taxon>Thermaerobacter</taxon>
    </lineage>
</organism>
<comment type="catalytic activity">
    <reaction evidence="4 7">
        <text>S-adenosyl 3-(methylsulfanyl)propylamine + putrescine = S-methyl-5'-thioadenosine + spermidine + H(+)</text>
        <dbReference type="Rhea" id="RHEA:12721"/>
        <dbReference type="ChEBI" id="CHEBI:15378"/>
        <dbReference type="ChEBI" id="CHEBI:17509"/>
        <dbReference type="ChEBI" id="CHEBI:57443"/>
        <dbReference type="ChEBI" id="CHEBI:57834"/>
        <dbReference type="ChEBI" id="CHEBI:326268"/>
        <dbReference type="EC" id="2.5.1.16"/>
    </reaction>
</comment>
<dbReference type="PANTHER" id="PTHR11558:SF11">
    <property type="entry name" value="SPERMIDINE SYNTHASE"/>
    <property type="match status" value="1"/>
</dbReference>
<dbReference type="UniPathway" id="UPA00248">
    <property type="reaction ID" value="UER00314"/>
</dbReference>
<dbReference type="NCBIfam" id="NF002010">
    <property type="entry name" value="PRK00811.1"/>
    <property type="match status" value="1"/>
</dbReference>
<evidence type="ECO:0000313" key="9">
    <source>
        <dbReference type="EMBL" id="EKP94801.1"/>
    </source>
</evidence>
<dbReference type="AlphaFoldDB" id="K6QDL8"/>
<keyword evidence="10" id="KW-1185">Reference proteome</keyword>
<dbReference type="HAMAP" id="MF_00198">
    <property type="entry name" value="Spermidine_synth"/>
    <property type="match status" value="1"/>
</dbReference>
<dbReference type="InterPro" id="IPR037163">
    <property type="entry name" value="Spermidine_synt_N_sf"/>
</dbReference>
<evidence type="ECO:0000256" key="7">
    <source>
        <dbReference type="RuleBase" id="RU003837"/>
    </source>
</evidence>
<dbReference type="STRING" id="867903.ThesuDRAFT_00507"/>
<dbReference type="EMBL" id="AENY02000002">
    <property type="protein sequence ID" value="EKP94801.1"/>
    <property type="molecule type" value="Genomic_DNA"/>
</dbReference>
<dbReference type="Proteomes" id="UP000005710">
    <property type="component" value="Unassembled WGS sequence"/>
</dbReference>
<feature type="binding site" evidence="4">
    <location>
        <position position="161"/>
    </location>
    <ligand>
        <name>S-methyl-5'-thioadenosine</name>
        <dbReference type="ChEBI" id="CHEBI:17509"/>
    </ligand>
</feature>
<dbReference type="NCBIfam" id="TIGR00417">
    <property type="entry name" value="speE"/>
    <property type="match status" value="1"/>
</dbReference>
<dbReference type="InterPro" id="IPR029063">
    <property type="entry name" value="SAM-dependent_MTases_sf"/>
</dbReference>
<dbReference type="Gene3D" id="3.40.50.150">
    <property type="entry name" value="Vaccinia Virus protein VP39"/>
    <property type="match status" value="1"/>
</dbReference>
<protein>
    <recommendedName>
        <fullName evidence="4">Polyamine aminopropyltransferase</fullName>
    </recommendedName>
    <alternativeName>
        <fullName evidence="4">Putrescine aminopropyltransferase</fullName>
        <shortName evidence="4">PAPT</shortName>
    </alternativeName>
    <alternativeName>
        <fullName evidence="4">Spermidine synthase</fullName>
        <shortName evidence="4">SPDS</shortName>
        <shortName evidence="4">SPDSY</shortName>
        <ecNumber evidence="4">2.5.1.16</ecNumber>
    </alternativeName>
</protein>
<proteinExistence type="inferred from homology"/>
<comment type="pathway">
    <text evidence="4">Amine and polyamine biosynthesis; spermidine biosynthesis; spermidine from putrescine: step 1/1.</text>
</comment>
<dbReference type="InterPro" id="IPR030373">
    <property type="entry name" value="PABS_CS"/>
</dbReference>
<keyword evidence="3 4" id="KW-0620">Polyamine biosynthesis</keyword>
<feature type="domain" description="PABS" evidence="8">
    <location>
        <begin position="2"/>
        <end position="234"/>
    </location>
</feature>
<feature type="binding site" evidence="4">
    <location>
        <position position="86"/>
    </location>
    <ligand>
        <name>spermidine</name>
        <dbReference type="ChEBI" id="CHEBI:57834"/>
    </ligand>
</feature>
<comment type="subunit">
    <text evidence="4">Homodimer or homotetramer.</text>
</comment>
<dbReference type="OrthoDB" id="9793120at2"/>
<evidence type="ECO:0000256" key="2">
    <source>
        <dbReference type="ARBA" id="ARBA00022679"/>
    </source>
</evidence>
<feature type="active site" description="Proton acceptor" evidence="4 5">
    <location>
        <position position="154"/>
    </location>
</feature>
<reference evidence="9" key="2">
    <citation type="submission" date="2012-10" db="EMBL/GenBank/DDBJ databases">
        <title>Improved high-quality draft of Thermaerobacter subterraneus C21, DSM 13965.</title>
        <authorList>
            <consortium name="DOE Joint Genome Institute"/>
            <person name="Eisen J."/>
            <person name="Huntemann M."/>
            <person name="Wei C.-L."/>
            <person name="Han J."/>
            <person name="Detter J.C."/>
            <person name="Han C."/>
            <person name="Tapia R."/>
            <person name="Chen A."/>
            <person name="Kyrpides N."/>
            <person name="Mavromatis K."/>
            <person name="Markowitz V."/>
            <person name="Szeto E."/>
            <person name="Ivanova N."/>
            <person name="Mikhailova N."/>
            <person name="Ovchinnikova G."/>
            <person name="Pagani I."/>
            <person name="Pati A."/>
            <person name="Goodwin L."/>
            <person name="Nordberg H.P."/>
            <person name="Cantor M.N."/>
            <person name="Hua S.X."/>
            <person name="Woyke T."/>
            <person name="Eisen J."/>
            <person name="Klenk H.-P."/>
        </authorList>
    </citation>
    <scope>NUCLEOTIDE SEQUENCE [LARGE SCALE GENOMIC DNA]</scope>
    <source>
        <strain evidence="9">DSM 13965</strain>
    </source>
</reference>
<gene>
    <name evidence="4" type="primary">speE</name>
    <name evidence="9" type="ORF">ThesuDRAFT_00507</name>
</gene>
<dbReference type="SUPFAM" id="SSF53335">
    <property type="entry name" value="S-adenosyl-L-methionine-dependent methyltransferases"/>
    <property type="match status" value="1"/>
</dbReference>
<dbReference type="InterPro" id="IPR030374">
    <property type="entry name" value="PABS"/>
</dbReference>
<evidence type="ECO:0000256" key="3">
    <source>
        <dbReference type="ARBA" id="ARBA00023115"/>
    </source>
</evidence>
<dbReference type="Pfam" id="PF17284">
    <property type="entry name" value="Spermine_synt_N"/>
    <property type="match status" value="1"/>
</dbReference>
<dbReference type="InterPro" id="IPR035246">
    <property type="entry name" value="Spermidine_synt_N"/>
</dbReference>
<keyword evidence="2 4" id="KW-0808">Transferase</keyword>
<dbReference type="RefSeq" id="WP_006902786.1">
    <property type="nucleotide sequence ID" value="NZ_JH976535.1"/>
</dbReference>
<keyword evidence="4 7" id="KW-0745">Spermidine biosynthesis</keyword>
<dbReference type="EC" id="2.5.1.16" evidence="4"/>
<dbReference type="InterPro" id="IPR001045">
    <property type="entry name" value="Spermi_synthase"/>
</dbReference>
<evidence type="ECO:0000256" key="5">
    <source>
        <dbReference type="PROSITE-ProRule" id="PRU00354"/>
    </source>
</evidence>
<comment type="similarity">
    <text evidence="1 4 6">Belongs to the spermidine/spermine synthase family.</text>
</comment>
<dbReference type="NCBIfam" id="NF037959">
    <property type="entry name" value="MFS_SpdSyn"/>
    <property type="match status" value="1"/>
</dbReference>
<evidence type="ECO:0000256" key="6">
    <source>
        <dbReference type="RuleBase" id="RU003836"/>
    </source>
</evidence>
<evidence type="ECO:0000256" key="4">
    <source>
        <dbReference type="HAMAP-Rule" id="MF_00198"/>
    </source>
</evidence>
<comment type="caution">
    <text evidence="9">The sequence shown here is derived from an EMBL/GenBank/DDBJ whole genome shotgun (WGS) entry which is preliminary data.</text>
</comment>
<feature type="binding site" evidence="4">
    <location>
        <position position="62"/>
    </location>
    <ligand>
        <name>spermidine</name>
        <dbReference type="ChEBI" id="CHEBI:57834"/>
    </ligand>
</feature>
<evidence type="ECO:0000313" key="10">
    <source>
        <dbReference type="Proteomes" id="UP000005710"/>
    </source>
</evidence>
<dbReference type="GO" id="GO:0005829">
    <property type="term" value="C:cytosol"/>
    <property type="evidence" value="ECO:0007669"/>
    <property type="project" value="TreeGrafter"/>
</dbReference>
<dbReference type="HOGENOM" id="CLU_048199_0_0_9"/>
<feature type="binding site" evidence="4">
    <location>
        <position position="106"/>
    </location>
    <ligand>
        <name>S-methyl-5'-thioadenosine</name>
        <dbReference type="ChEBI" id="CHEBI:17509"/>
    </ligand>
</feature>
<dbReference type="PROSITE" id="PS51006">
    <property type="entry name" value="PABS_2"/>
    <property type="match status" value="1"/>
</dbReference>
<evidence type="ECO:0000256" key="1">
    <source>
        <dbReference type="ARBA" id="ARBA00007867"/>
    </source>
</evidence>
<dbReference type="Pfam" id="PF01564">
    <property type="entry name" value="Spermine_synth"/>
    <property type="match status" value="1"/>
</dbReference>
<reference evidence="9" key="1">
    <citation type="submission" date="2010-10" db="EMBL/GenBank/DDBJ databases">
        <authorList>
            <consortium name="US DOE Joint Genome Institute (JGI-PGF)"/>
            <person name="Lucas S."/>
            <person name="Copeland A."/>
            <person name="Lapidus A."/>
            <person name="Bruce D."/>
            <person name="Goodwin L."/>
            <person name="Pitluck S."/>
            <person name="Kyrpides N."/>
            <person name="Mavromatis K."/>
            <person name="Detter J.C."/>
            <person name="Han C."/>
            <person name="Land M."/>
            <person name="Hauser L."/>
            <person name="Markowitz V."/>
            <person name="Cheng J.-F."/>
            <person name="Hugenholtz P."/>
            <person name="Woyke T."/>
            <person name="Wu D."/>
            <person name="Pukall R."/>
            <person name="Wahrenburg C."/>
            <person name="Brambilla E."/>
            <person name="Klenk H.-P."/>
            <person name="Eisen J.A."/>
        </authorList>
    </citation>
    <scope>NUCLEOTIDE SEQUENCE [LARGE SCALE GENOMIC DNA]</scope>
    <source>
        <strain evidence="9">DSM 13965</strain>
    </source>
</reference>
<name>K6QDL8_9FIRM</name>
<accession>K6QDL8</accession>
<dbReference type="GO" id="GO:0004766">
    <property type="term" value="F:spermidine synthase activity"/>
    <property type="evidence" value="ECO:0007669"/>
    <property type="project" value="UniProtKB-UniRule"/>
</dbReference>
<dbReference type="GO" id="GO:0008295">
    <property type="term" value="P:spermidine biosynthetic process"/>
    <property type="evidence" value="ECO:0007669"/>
    <property type="project" value="UniProtKB-UniRule"/>
</dbReference>
<dbReference type="eggNOG" id="COG0421">
    <property type="taxonomic scope" value="Bacteria"/>
</dbReference>